<keyword evidence="7" id="KW-0812">Transmembrane</keyword>
<dbReference type="AlphaFoldDB" id="A0AAD0KPJ7"/>
<organism evidence="9 10">
    <name type="scientific">Paenibacillus odorifer</name>
    <dbReference type="NCBI Taxonomy" id="189426"/>
    <lineage>
        <taxon>Bacteria</taxon>
        <taxon>Bacillati</taxon>
        <taxon>Bacillota</taxon>
        <taxon>Bacilli</taxon>
        <taxon>Bacillales</taxon>
        <taxon>Paenibacillaceae</taxon>
        <taxon>Paenibacillus</taxon>
    </lineage>
</organism>
<evidence type="ECO:0000313" key="9">
    <source>
        <dbReference type="EMBL" id="AWV35560.1"/>
    </source>
</evidence>
<dbReference type="Proteomes" id="UP000249163">
    <property type="component" value="Chromosome"/>
</dbReference>
<proteinExistence type="inferred from homology"/>
<accession>A0AAD0KPJ7</accession>
<reference evidence="9 10" key="1">
    <citation type="submission" date="2017-06" db="EMBL/GenBank/DDBJ databases">
        <title>Complete genome sequence of Paenibacillus odorifer CBA7130.</title>
        <authorList>
            <person name="Nam Y.-D."/>
            <person name="Kang J."/>
            <person name="Chung W.-H."/>
        </authorList>
    </citation>
    <scope>NUCLEOTIDE SEQUENCE [LARGE SCALE GENOMIC DNA]</scope>
    <source>
        <strain evidence="9 10">CBA7130</strain>
    </source>
</reference>
<dbReference type="InterPro" id="IPR017853">
    <property type="entry name" value="GH"/>
</dbReference>
<evidence type="ECO:0000256" key="5">
    <source>
        <dbReference type="ARBA" id="ARBA00022801"/>
    </source>
</evidence>
<dbReference type="EC" id="3.2.1.55" evidence="3"/>
<evidence type="ECO:0000313" key="10">
    <source>
        <dbReference type="Proteomes" id="UP000249163"/>
    </source>
</evidence>
<protein>
    <recommendedName>
        <fullName evidence="3">non-reducing end alpha-L-arabinofuranosidase</fullName>
        <ecNumber evidence="3">3.2.1.55</ecNumber>
    </recommendedName>
</protein>
<evidence type="ECO:0000256" key="1">
    <source>
        <dbReference type="ARBA" id="ARBA00001462"/>
    </source>
</evidence>
<dbReference type="InterPro" id="IPR051563">
    <property type="entry name" value="Glycosyl_Hydrolase_51"/>
</dbReference>
<dbReference type="PANTHER" id="PTHR31776:SF0">
    <property type="entry name" value="ALPHA-L-ARABINOFURANOSIDASE 1"/>
    <property type="match status" value="1"/>
</dbReference>
<dbReference type="InterPro" id="IPR008979">
    <property type="entry name" value="Galactose-bd-like_sf"/>
</dbReference>
<comment type="similarity">
    <text evidence="2">Belongs to the glycosyl hydrolase 51 family.</text>
</comment>
<dbReference type="SUPFAM" id="SSF49899">
    <property type="entry name" value="Concanavalin A-like lectins/glucanases"/>
    <property type="match status" value="1"/>
</dbReference>
<evidence type="ECO:0000256" key="3">
    <source>
        <dbReference type="ARBA" id="ARBA00012670"/>
    </source>
</evidence>
<feature type="transmembrane region" description="Helical" evidence="7">
    <location>
        <begin position="7"/>
        <end position="27"/>
    </location>
</feature>
<dbReference type="InterPro" id="IPR013320">
    <property type="entry name" value="ConA-like_dom_sf"/>
</dbReference>
<evidence type="ECO:0000256" key="6">
    <source>
        <dbReference type="ARBA" id="ARBA00023180"/>
    </source>
</evidence>
<name>A0AAD0KPJ7_9BACL</name>
<dbReference type="SUPFAM" id="SSF51011">
    <property type="entry name" value="Glycosyl hydrolase domain"/>
    <property type="match status" value="1"/>
</dbReference>
<dbReference type="EMBL" id="CP021965">
    <property type="protein sequence ID" value="AWV35560.1"/>
    <property type="molecule type" value="Genomic_DNA"/>
</dbReference>
<evidence type="ECO:0000256" key="4">
    <source>
        <dbReference type="ARBA" id="ARBA00022729"/>
    </source>
</evidence>
<dbReference type="Gene3D" id="3.20.20.80">
    <property type="entry name" value="Glycosidases"/>
    <property type="match status" value="1"/>
</dbReference>
<evidence type="ECO:0000256" key="2">
    <source>
        <dbReference type="ARBA" id="ARBA00007186"/>
    </source>
</evidence>
<dbReference type="GO" id="GO:0046373">
    <property type="term" value="P:L-arabinose metabolic process"/>
    <property type="evidence" value="ECO:0007669"/>
    <property type="project" value="InterPro"/>
</dbReference>
<keyword evidence="6" id="KW-0325">Glycoprotein</keyword>
<dbReference type="SMART" id="SM00813">
    <property type="entry name" value="Alpha-L-AF_C"/>
    <property type="match status" value="1"/>
</dbReference>
<keyword evidence="7" id="KW-1133">Transmembrane helix</keyword>
<evidence type="ECO:0000256" key="7">
    <source>
        <dbReference type="SAM" id="Phobius"/>
    </source>
</evidence>
<comment type="catalytic activity">
    <reaction evidence="1">
        <text>Hydrolysis of terminal non-reducing alpha-L-arabinofuranoside residues in alpha-L-arabinosides.</text>
        <dbReference type="EC" id="3.2.1.55"/>
    </reaction>
</comment>
<feature type="domain" description="Alpha-L-arabinofuranosidase C-terminal" evidence="8">
    <location>
        <begin position="487"/>
        <end position="846"/>
    </location>
</feature>
<dbReference type="SUPFAM" id="SSF49785">
    <property type="entry name" value="Galactose-binding domain-like"/>
    <property type="match status" value="1"/>
</dbReference>
<sequence>MNKYGRKLWLTVLIFVIVIGGLTYYWASKDENPATLSQESAKEATGESGKEILPTATAANTSSGTAYTLTVDTANPGAKISPMLYGAFFEEINHAGDGGLYAELISNRSFEDSSVTLFNWWIDEKGGSKGKLALTSTKLLNEAQTQAMALTVSSAAEGGSVSAVNNGYWGIALTKDASYKLSFYARPEPGDNMPLRITLESPDGKELYAEQTVDKLKEGWNPYTYTLTSTGTVANARIVISTANVGTVYLDMVSLFPETWNNRENGLRIDLAEKVAAMKPAFVRFPGGCFVEGKTPTDAYQWKNTIGPIETRPGHKGYWDYRSSDGLGFHEYLQWAEDLKAEPLYVAYIGISHNGDPIAKQNTVPVSEIQPWIQDALDAIEYANGPVTSKWGAQRAANGHPEPFNMKYVEIGNENNFQMSEYIKRYGLFYKAIKEKYPEIHLIANAAVEGEPIEMVDEHYYETSEWFLSNSNRYDTYDRSGPEIYVGEYAVTKGAGEGNLNAAIGEAAFMMGMERNSDIVKMSSYAPLFVNTKDRTWNPDAIVFDSSTSYGTPSYHVQQMFGSNKGDVVLPTSLVALGQEETSGKQSIQGGIGLGTWATQVEYSDVRVAKGDDVLFEDHFKKDSGAWTLNNGDWEQSKGTFKQTSNDIDIRAVAGEASWSDYTLSLKAKKTGGAEGMLIMFGSKDEGNFYWWNLGGWGNTQSAIEKSVGGTRAVIGRTVPVRIETGKLYDIRIELSGANIRLYLDDELIQEVNDESPAGPLFQTASRDLATGELIVKVVNAGDTAQRTDVSFAGLATSSLGGTATVLQSDDLNAENSFAEPDKVAPVTQKISVDKGSLEFEFPKYSVTVLRLKEGGK</sequence>
<keyword evidence="7" id="KW-0472">Membrane</keyword>
<dbReference type="Gene3D" id="2.60.120.560">
    <property type="entry name" value="Exo-inulinase, domain 1"/>
    <property type="match status" value="1"/>
</dbReference>
<keyword evidence="5" id="KW-0378">Hydrolase</keyword>
<dbReference type="Pfam" id="PF02018">
    <property type="entry name" value="CBM_4_9"/>
    <property type="match status" value="1"/>
</dbReference>
<evidence type="ECO:0000259" key="8">
    <source>
        <dbReference type="SMART" id="SM00813"/>
    </source>
</evidence>
<dbReference type="PANTHER" id="PTHR31776">
    <property type="entry name" value="ALPHA-L-ARABINOFURANOSIDASE 1"/>
    <property type="match status" value="1"/>
</dbReference>
<dbReference type="RefSeq" id="WP_111505433.1">
    <property type="nucleotide sequence ID" value="NZ_CP021965.1"/>
</dbReference>
<keyword evidence="4" id="KW-0732">Signal</keyword>
<dbReference type="InterPro" id="IPR055235">
    <property type="entry name" value="ASD1_cat"/>
</dbReference>
<dbReference type="InterPro" id="IPR010720">
    <property type="entry name" value="Alpha-L-AF_C"/>
</dbReference>
<dbReference type="GO" id="GO:0046556">
    <property type="term" value="F:alpha-L-arabinofuranosidase activity"/>
    <property type="evidence" value="ECO:0007669"/>
    <property type="project" value="UniProtKB-EC"/>
</dbReference>
<dbReference type="Pfam" id="PF06964">
    <property type="entry name" value="Alpha-L-AF_C"/>
    <property type="match status" value="1"/>
</dbReference>
<gene>
    <name evidence="9" type="ORF">CD191_24615</name>
</gene>
<dbReference type="InterPro" id="IPR003305">
    <property type="entry name" value="CenC_carb-bd"/>
</dbReference>
<dbReference type="SUPFAM" id="SSF51445">
    <property type="entry name" value="(Trans)glycosidases"/>
    <property type="match status" value="1"/>
</dbReference>
<dbReference type="Pfam" id="PF22848">
    <property type="entry name" value="ASD1_dom"/>
    <property type="match status" value="1"/>
</dbReference>